<name>A0A229NZA2_9BACL</name>
<dbReference type="Pfam" id="PF04883">
    <property type="entry name" value="HK97-gp10_like"/>
    <property type="match status" value="1"/>
</dbReference>
<dbReference type="RefSeq" id="WP_089522055.1">
    <property type="nucleotide sequence ID" value="NZ_NMUQ01000001.1"/>
</dbReference>
<evidence type="ECO:0000313" key="1">
    <source>
        <dbReference type="EMBL" id="OXM15220.1"/>
    </source>
</evidence>
<organism evidence="1 2">
    <name type="scientific">Paenibacillus herberti</name>
    <dbReference type="NCBI Taxonomy" id="1619309"/>
    <lineage>
        <taxon>Bacteria</taxon>
        <taxon>Bacillati</taxon>
        <taxon>Bacillota</taxon>
        <taxon>Bacilli</taxon>
        <taxon>Bacillales</taxon>
        <taxon>Paenibacillaceae</taxon>
        <taxon>Paenibacillus</taxon>
    </lineage>
</organism>
<dbReference type="OrthoDB" id="1850874at2"/>
<dbReference type="InterPro" id="IPR010064">
    <property type="entry name" value="HK97-gp10_tail"/>
</dbReference>
<keyword evidence="2" id="KW-1185">Reference proteome</keyword>
<comment type="caution">
    <text evidence="1">The sequence shown here is derived from an EMBL/GenBank/DDBJ whole genome shotgun (WGS) entry which is preliminary data.</text>
</comment>
<evidence type="ECO:0000313" key="2">
    <source>
        <dbReference type="Proteomes" id="UP000215145"/>
    </source>
</evidence>
<accession>A0A229NZA2</accession>
<reference evidence="1 2" key="1">
    <citation type="submission" date="2017-07" db="EMBL/GenBank/DDBJ databases">
        <title>Paenibacillus herberti R33 genome sequencing and assembly.</title>
        <authorList>
            <person name="Su W."/>
        </authorList>
    </citation>
    <scope>NUCLEOTIDE SEQUENCE [LARGE SCALE GENOMIC DNA]</scope>
    <source>
        <strain evidence="1 2">R33</strain>
    </source>
</reference>
<evidence type="ECO:0008006" key="3">
    <source>
        <dbReference type="Google" id="ProtNLM"/>
    </source>
</evidence>
<dbReference type="Proteomes" id="UP000215145">
    <property type="component" value="Unassembled WGS sequence"/>
</dbReference>
<gene>
    <name evidence="1" type="ORF">CGZ75_00270</name>
</gene>
<sequence>MSGYVKWKLDDPQKLQKRLLELERTLPDELERALRREAETVVKLASSRIPEEQKALRTGWEIGSIQRKGETMSIEIRHSSPEATRLEYGSGPDGSLQQGRFMLALALAELERDWPNRLEQSLSALLMVK</sequence>
<dbReference type="AlphaFoldDB" id="A0A229NZA2"/>
<protein>
    <recommendedName>
        <fullName evidence="3">HK97 gp10 family phage protein</fullName>
    </recommendedName>
</protein>
<dbReference type="EMBL" id="NMUQ01000001">
    <property type="protein sequence ID" value="OXM15220.1"/>
    <property type="molecule type" value="Genomic_DNA"/>
</dbReference>
<proteinExistence type="predicted"/>